<gene>
    <name evidence="5" type="ORF">GCM10010844_32710</name>
</gene>
<feature type="compositionally biased region" description="Basic residues" evidence="1">
    <location>
        <begin position="551"/>
        <end position="561"/>
    </location>
</feature>
<evidence type="ECO:0000313" key="6">
    <source>
        <dbReference type="Proteomes" id="UP000604341"/>
    </source>
</evidence>
<dbReference type="InterPro" id="IPR011622">
    <property type="entry name" value="7TMR_DISM_rcpt_extracell_dom2"/>
</dbReference>
<evidence type="ECO:0000259" key="4">
    <source>
        <dbReference type="PROSITE" id="PS50887"/>
    </source>
</evidence>
<dbReference type="Pfam" id="PF00990">
    <property type="entry name" value="GGDEF"/>
    <property type="match status" value="1"/>
</dbReference>
<dbReference type="SMART" id="SM00267">
    <property type="entry name" value="GGDEF"/>
    <property type="match status" value="1"/>
</dbReference>
<keyword evidence="6" id="KW-1185">Reference proteome</keyword>
<dbReference type="EMBL" id="BMPE01000013">
    <property type="protein sequence ID" value="GGL11472.1"/>
    <property type="molecule type" value="Genomic_DNA"/>
</dbReference>
<proteinExistence type="predicted"/>
<keyword evidence="2" id="KW-1133">Transmembrane helix</keyword>
<feature type="transmembrane region" description="Helical" evidence="2">
    <location>
        <begin position="288"/>
        <end position="306"/>
    </location>
</feature>
<feature type="chain" id="PRO_5046340228" evidence="3">
    <location>
        <begin position="38"/>
        <end position="569"/>
    </location>
</feature>
<feature type="signal peptide" evidence="3">
    <location>
        <begin position="1"/>
        <end position="37"/>
    </location>
</feature>
<dbReference type="InterPro" id="IPR000160">
    <property type="entry name" value="GGDEF_dom"/>
</dbReference>
<protein>
    <submittedName>
        <fullName evidence="5">Diguanylate cyclase</fullName>
    </submittedName>
</protein>
<evidence type="ECO:0000256" key="3">
    <source>
        <dbReference type="SAM" id="SignalP"/>
    </source>
</evidence>
<dbReference type="Pfam" id="PF07695">
    <property type="entry name" value="7TMR-DISM_7TM"/>
    <property type="match status" value="1"/>
</dbReference>
<dbReference type="PROSITE" id="PS50887">
    <property type="entry name" value="GGDEF"/>
    <property type="match status" value="1"/>
</dbReference>
<keyword evidence="2" id="KW-0812">Transmembrane</keyword>
<evidence type="ECO:0000256" key="2">
    <source>
        <dbReference type="SAM" id="Phobius"/>
    </source>
</evidence>
<feature type="transmembrane region" description="Helical" evidence="2">
    <location>
        <begin position="312"/>
        <end position="330"/>
    </location>
</feature>
<dbReference type="NCBIfam" id="TIGR00254">
    <property type="entry name" value="GGDEF"/>
    <property type="match status" value="1"/>
</dbReference>
<accession>A0ABQ2FNH7</accession>
<dbReference type="SUPFAM" id="SSF55073">
    <property type="entry name" value="Nucleotide cyclase"/>
    <property type="match status" value="1"/>
</dbReference>
<dbReference type="Proteomes" id="UP000604341">
    <property type="component" value="Unassembled WGS sequence"/>
</dbReference>
<dbReference type="PANTHER" id="PTHR45138">
    <property type="entry name" value="REGULATORY COMPONENTS OF SENSORY TRANSDUCTION SYSTEM"/>
    <property type="match status" value="1"/>
</dbReference>
<dbReference type="InterPro" id="IPR011623">
    <property type="entry name" value="7TMR_DISM_rcpt_extracell_dom1"/>
</dbReference>
<dbReference type="CDD" id="cd01949">
    <property type="entry name" value="GGDEF"/>
    <property type="match status" value="1"/>
</dbReference>
<feature type="region of interest" description="Disordered" evidence="1">
    <location>
        <begin position="550"/>
        <end position="569"/>
    </location>
</feature>
<keyword evidence="2" id="KW-0472">Membrane</keyword>
<evidence type="ECO:0000256" key="1">
    <source>
        <dbReference type="SAM" id="MobiDB-lite"/>
    </source>
</evidence>
<name>A0ABQ2FNH7_9DEIO</name>
<feature type="transmembrane region" description="Helical" evidence="2">
    <location>
        <begin position="342"/>
        <end position="362"/>
    </location>
</feature>
<sequence length="569" mass="63016">MYPRSAFHRGTHLNSRWTTLCRSLLTLLALLPGLACASDARPAVQAQTPQVGAARLYRTPPGAAPLSFPASGADLAAWQAGLTPVSRVRLTGDDVWVVLNLRNPTAQREWVFDPHGTLMEFVDARVYRPGQPTQVIRTGYRAEHPYMLHYGADLTLNPGEQGVIVARVRSPYFASQPEFSVPSRAAYRRTVSRENALILLALGALLTLAMYNLFVYAGTRNRSFLYYAAYMLAYCAGWAFTFHLPADVFGWHDLRWHYVWFFLLPILNTLFYRHFLQLRARLPLLDRLSFVNLLLPLTLLPTAFVLLPYAHVLATGVIAVWLLLALISGVASWRQGFEPARFFVLGLLALLVPAAIILPGNVGLTPDVPFNSELFTLLGGTLDGLLLAFALADLIRLLSAQNRASITQLQQALHLARTDLLTGLNNRYAFEQAFGAPDSGEQLLIVIDLDGLKQLNDRQGHRRGDDLLRDFAAQLRTLEDGQVSAYRLGGDEFALLAPPEAGGTLAEALRRIEAHLQAGPYPQSGVSFGTALTTPAQPSIQTFEQADQRMYTHKQAKKRHRDTPPPLPI</sequence>
<dbReference type="InterPro" id="IPR043128">
    <property type="entry name" value="Rev_trsase/Diguanyl_cyclase"/>
</dbReference>
<organism evidence="5 6">
    <name type="scientific">Deinococcus radiotolerans</name>
    <dbReference type="NCBI Taxonomy" id="1309407"/>
    <lineage>
        <taxon>Bacteria</taxon>
        <taxon>Thermotogati</taxon>
        <taxon>Deinococcota</taxon>
        <taxon>Deinococci</taxon>
        <taxon>Deinococcales</taxon>
        <taxon>Deinococcaceae</taxon>
        <taxon>Deinococcus</taxon>
    </lineage>
</organism>
<comment type="caution">
    <text evidence="5">The sequence shown here is derived from an EMBL/GenBank/DDBJ whole genome shotgun (WGS) entry which is preliminary data.</text>
</comment>
<dbReference type="Gene3D" id="3.30.70.270">
    <property type="match status" value="1"/>
</dbReference>
<feature type="transmembrane region" description="Helical" evidence="2">
    <location>
        <begin position="256"/>
        <end position="276"/>
    </location>
</feature>
<evidence type="ECO:0000313" key="5">
    <source>
        <dbReference type="EMBL" id="GGL11472.1"/>
    </source>
</evidence>
<feature type="domain" description="GGDEF" evidence="4">
    <location>
        <begin position="440"/>
        <end position="566"/>
    </location>
</feature>
<feature type="transmembrane region" description="Helical" evidence="2">
    <location>
        <begin position="196"/>
        <end position="217"/>
    </location>
</feature>
<dbReference type="InterPro" id="IPR029787">
    <property type="entry name" value="Nucleotide_cyclase"/>
</dbReference>
<feature type="transmembrane region" description="Helical" evidence="2">
    <location>
        <begin position="224"/>
        <end position="244"/>
    </location>
</feature>
<keyword evidence="3" id="KW-0732">Signal</keyword>
<dbReference type="Pfam" id="PF07696">
    <property type="entry name" value="7TMR-DISMED2"/>
    <property type="match status" value="1"/>
</dbReference>
<feature type="transmembrane region" description="Helical" evidence="2">
    <location>
        <begin position="374"/>
        <end position="395"/>
    </location>
</feature>
<reference evidence="6" key="1">
    <citation type="journal article" date="2019" name="Int. J. Syst. Evol. Microbiol.">
        <title>The Global Catalogue of Microorganisms (GCM) 10K type strain sequencing project: providing services to taxonomists for standard genome sequencing and annotation.</title>
        <authorList>
            <consortium name="The Broad Institute Genomics Platform"/>
            <consortium name="The Broad Institute Genome Sequencing Center for Infectious Disease"/>
            <person name="Wu L."/>
            <person name="Ma J."/>
        </authorList>
    </citation>
    <scope>NUCLEOTIDE SEQUENCE [LARGE SCALE GENOMIC DNA]</scope>
    <source>
        <strain evidence="6">JCM 19173</strain>
    </source>
</reference>
<dbReference type="InterPro" id="IPR050469">
    <property type="entry name" value="Diguanylate_Cyclase"/>
</dbReference>
<dbReference type="PANTHER" id="PTHR45138:SF24">
    <property type="entry name" value="DIGUANYLATE CYCLASE DGCC-RELATED"/>
    <property type="match status" value="1"/>
</dbReference>